<comment type="caution">
    <text evidence="9">The sequence shown here is derived from an EMBL/GenBank/DDBJ whole genome shotgun (WGS) entry which is preliminary data.</text>
</comment>
<evidence type="ECO:0000256" key="3">
    <source>
        <dbReference type="ARBA" id="ARBA00022729"/>
    </source>
</evidence>
<dbReference type="GO" id="GO:0071555">
    <property type="term" value="P:cell wall organization"/>
    <property type="evidence" value="ECO:0007669"/>
    <property type="project" value="InterPro"/>
</dbReference>
<evidence type="ECO:0000256" key="6">
    <source>
        <dbReference type="SAM" id="SignalP"/>
    </source>
</evidence>
<dbReference type="PRINTS" id="PR00969">
    <property type="entry name" value="CHAPERONPILI"/>
</dbReference>
<feature type="domain" description="Pili assembly chaperone N-terminal" evidence="7">
    <location>
        <begin position="26"/>
        <end position="147"/>
    </location>
</feature>
<dbReference type="SUPFAM" id="SSF49584">
    <property type="entry name" value="Periplasmic chaperone C-domain"/>
    <property type="match status" value="1"/>
</dbReference>
<keyword evidence="3 6" id="KW-0732">Signal</keyword>
<dbReference type="EMBL" id="LKEJ01000150">
    <property type="protein sequence ID" value="KTB59220.1"/>
    <property type="molecule type" value="Genomic_DNA"/>
</dbReference>
<accession>A0A0W0HEK9</accession>
<dbReference type="InterPro" id="IPR036316">
    <property type="entry name" value="Pili_assmbl_chap_C_dom_sf"/>
</dbReference>
<evidence type="ECO:0000259" key="7">
    <source>
        <dbReference type="Pfam" id="PF00345"/>
    </source>
</evidence>
<dbReference type="Pfam" id="PF00345">
    <property type="entry name" value="PapD_N"/>
    <property type="match status" value="1"/>
</dbReference>
<keyword evidence="5" id="KW-0143">Chaperone</keyword>
<dbReference type="InterPro" id="IPR016148">
    <property type="entry name" value="Pili_assmbl_chaperone_C"/>
</dbReference>
<comment type="similarity">
    <text evidence="2">Belongs to the periplasmic pilus chaperone family.</text>
</comment>
<dbReference type="Gene3D" id="2.60.40.10">
    <property type="entry name" value="Immunoglobulins"/>
    <property type="match status" value="2"/>
</dbReference>
<dbReference type="InterPro" id="IPR013783">
    <property type="entry name" value="Ig-like_fold"/>
</dbReference>
<organism evidence="9 10">
    <name type="scientific">Pseudomonas viridiflava ICMP 13104</name>
    <dbReference type="NCBI Taxonomy" id="1198305"/>
    <lineage>
        <taxon>Bacteria</taxon>
        <taxon>Pseudomonadati</taxon>
        <taxon>Pseudomonadota</taxon>
        <taxon>Gammaproteobacteria</taxon>
        <taxon>Pseudomonadales</taxon>
        <taxon>Pseudomonadaceae</taxon>
        <taxon>Pseudomonas</taxon>
    </lineage>
</organism>
<comment type="subcellular location">
    <subcellularLocation>
        <location evidence="1">Periplasm</location>
    </subcellularLocation>
</comment>
<evidence type="ECO:0000256" key="4">
    <source>
        <dbReference type="ARBA" id="ARBA00022764"/>
    </source>
</evidence>
<feature type="domain" description="Pili assembly chaperone C-terminal" evidence="8">
    <location>
        <begin position="174"/>
        <end position="233"/>
    </location>
</feature>
<feature type="chain" id="PRO_5006903235" evidence="6">
    <location>
        <begin position="25"/>
        <end position="260"/>
    </location>
</feature>
<evidence type="ECO:0000256" key="1">
    <source>
        <dbReference type="ARBA" id="ARBA00004418"/>
    </source>
</evidence>
<dbReference type="PANTHER" id="PTHR30251">
    <property type="entry name" value="PILUS ASSEMBLY CHAPERONE"/>
    <property type="match status" value="1"/>
</dbReference>
<dbReference type="AlphaFoldDB" id="A0A0W0HEK9"/>
<keyword evidence="4" id="KW-0574">Periplasm</keyword>
<feature type="signal peptide" evidence="6">
    <location>
        <begin position="1"/>
        <end position="24"/>
    </location>
</feature>
<protein>
    <submittedName>
        <fullName evidence="9">Pilus assembly protein</fullName>
    </submittedName>
</protein>
<dbReference type="PANTHER" id="PTHR30251:SF2">
    <property type="entry name" value="FIMBRIAL CHAPERONE YADV-RELATED"/>
    <property type="match status" value="1"/>
</dbReference>
<evidence type="ECO:0000256" key="2">
    <source>
        <dbReference type="ARBA" id="ARBA00007399"/>
    </source>
</evidence>
<dbReference type="SUPFAM" id="SSF49354">
    <property type="entry name" value="PapD-like"/>
    <property type="match status" value="1"/>
</dbReference>
<sequence>MRRFTGWRVTMLSLLFTGSATVNGAIALTGTRLIFDGQYREVSIEVRNLGKTETLFQAWLSDPHDGDSKTPDQPRSLPFVATPPLSRLAVNGRQTLRILYQGAGMPQARESLLHLYVLEVPRRQDGHRQLNIAVRQRINVFYRPSGLDGDPAEAAGQLLWQLVHGDSKRVVLKISNPTPYYTSLDAVRLDGIQLENDRLLAPGDEFEWVLAGQISRFTQHRLSYNALTDYGARRGYCVRLNGQAVVKGHLLENNSFQDNC</sequence>
<keyword evidence="10" id="KW-1185">Reference proteome</keyword>
<evidence type="ECO:0000256" key="5">
    <source>
        <dbReference type="ARBA" id="ARBA00023186"/>
    </source>
</evidence>
<dbReference type="InterPro" id="IPR016147">
    <property type="entry name" value="Pili_assmbl_chaperone_N"/>
</dbReference>
<reference evidence="9 10" key="1">
    <citation type="submission" date="2015-09" db="EMBL/GenBank/DDBJ databases">
        <title>Genome sequence of ICMP 13104.</title>
        <authorList>
            <person name="Visnovsky S."/>
            <person name="Lu A."/>
            <person name="Panda P."/>
            <person name="Pitman A."/>
        </authorList>
    </citation>
    <scope>NUCLEOTIDE SEQUENCE [LARGE SCALE GENOMIC DNA]</scope>
    <source>
        <strain evidence="9 10">ICMP 13104</strain>
    </source>
</reference>
<dbReference type="InterPro" id="IPR008962">
    <property type="entry name" value="PapD-like_sf"/>
</dbReference>
<dbReference type="GO" id="GO:0030288">
    <property type="term" value="C:outer membrane-bounded periplasmic space"/>
    <property type="evidence" value="ECO:0007669"/>
    <property type="project" value="InterPro"/>
</dbReference>
<gene>
    <name evidence="9" type="ORF">AO067_22740</name>
</gene>
<dbReference type="Pfam" id="PF02753">
    <property type="entry name" value="PapD_C"/>
    <property type="match status" value="1"/>
</dbReference>
<name>A0A0W0HEK9_PSEVI</name>
<dbReference type="InterPro" id="IPR050643">
    <property type="entry name" value="Periplasmic_pilus_chap"/>
</dbReference>
<evidence type="ECO:0000259" key="8">
    <source>
        <dbReference type="Pfam" id="PF02753"/>
    </source>
</evidence>
<evidence type="ECO:0000313" key="9">
    <source>
        <dbReference type="EMBL" id="KTB59220.1"/>
    </source>
</evidence>
<dbReference type="InterPro" id="IPR001829">
    <property type="entry name" value="Pili_assmbl_chaperone_bac"/>
</dbReference>
<dbReference type="Proteomes" id="UP000053048">
    <property type="component" value="Unassembled WGS sequence"/>
</dbReference>
<evidence type="ECO:0000313" key="10">
    <source>
        <dbReference type="Proteomes" id="UP000053048"/>
    </source>
</evidence>
<proteinExistence type="inferred from homology"/>